<name>A0AAE0TIK3_9BIVA</name>
<reference evidence="1" key="2">
    <citation type="journal article" date="2021" name="Genome Biol. Evol.">
        <title>Developing a high-quality reference genome for a parasitic bivalve with doubly uniparental inheritance (Bivalvia: Unionida).</title>
        <authorList>
            <person name="Smith C.H."/>
        </authorList>
    </citation>
    <scope>NUCLEOTIDE SEQUENCE</scope>
    <source>
        <strain evidence="1">CHS0354</strain>
        <tissue evidence="1">Mantle</tissue>
    </source>
</reference>
<reference evidence="1" key="1">
    <citation type="journal article" date="2021" name="Genome Biol. Evol.">
        <title>A High-Quality Reference Genome for a Parasitic Bivalve with Doubly Uniparental Inheritance (Bivalvia: Unionida).</title>
        <authorList>
            <person name="Smith C.H."/>
        </authorList>
    </citation>
    <scope>NUCLEOTIDE SEQUENCE</scope>
    <source>
        <strain evidence="1">CHS0354</strain>
    </source>
</reference>
<keyword evidence="2" id="KW-1185">Reference proteome</keyword>
<dbReference type="EMBL" id="JAEAOA010001707">
    <property type="protein sequence ID" value="KAK3611061.1"/>
    <property type="molecule type" value="Genomic_DNA"/>
</dbReference>
<evidence type="ECO:0000313" key="1">
    <source>
        <dbReference type="EMBL" id="KAK3611061.1"/>
    </source>
</evidence>
<dbReference type="AlphaFoldDB" id="A0AAE0TIK3"/>
<comment type="caution">
    <text evidence="1">The sequence shown here is derived from an EMBL/GenBank/DDBJ whole genome shotgun (WGS) entry which is preliminary data.</text>
</comment>
<reference evidence="1" key="3">
    <citation type="submission" date="2023-05" db="EMBL/GenBank/DDBJ databases">
        <authorList>
            <person name="Smith C.H."/>
        </authorList>
    </citation>
    <scope>NUCLEOTIDE SEQUENCE</scope>
    <source>
        <strain evidence="1">CHS0354</strain>
        <tissue evidence="1">Mantle</tissue>
    </source>
</reference>
<accession>A0AAE0TIK3</accession>
<evidence type="ECO:0000313" key="2">
    <source>
        <dbReference type="Proteomes" id="UP001195483"/>
    </source>
</evidence>
<feature type="non-terminal residue" evidence="1">
    <location>
        <position position="172"/>
    </location>
</feature>
<gene>
    <name evidence="1" type="ORF">CHS0354_028542</name>
</gene>
<protein>
    <submittedName>
        <fullName evidence="1">Uncharacterized protein</fullName>
    </submittedName>
</protein>
<organism evidence="1 2">
    <name type="scientific">Potamilus streckersoni</name>
    <dbReference type="NCBI Taxonomy" id="2493646"/>
    <lineage>
        <taxon>Eukaryota</taxon>
        <taxon>Metazoa</taxon>
        <taxon>Spiralia</taxon>
        <taxon>Lophotrochozoa</taxon>
        <taxon>Mollusca</taxon>
        <taxon>Bivalvia</taxon>
        <taxon>Autobranchia</taxon>
        <taxon>Heteroconchia</taxon>
        <taxon>Palaeoheterodonta</taxon>
        <taxon>Unionida</taxon>
        <taxon>Unionoidea</taxon>
        <taxon>Unionidae</taxon>
        <taxon>Ambleminae</taxon>
        <taxon>Lampsilini</taxon>
        <taxon>Potamilus</taxon>
    </lineage>
</organism>
<dbReference type="Proteomes" id="UP001195483">
    <property type="component" value="Unassembled WGS sequence"/>
</dbReference>
<proteinExistence type="predicted"/>
<sequence length="172" mass="19456">TASLRYLYYMSGLTTKHEDVLSRSLTTYALLCIILLQLRCVQTVDITAGNSRCMEDHKCSRHGDEFFWCYTNQKGVWEYCCDGPCFDAEIIESIQTKRYITGTKYAFCGSTGGTAADGTKCRSSHPCGLHGRFITQGYWCYDDYGNRKECCNPRNETCINASTSDSRETESL</sequence>